<reference evidence="3" key="1">
    <citation type="submission" date="2017-09" db="EMBL/GenBank/DDBJ databases">
        <title>Depth-based differentiation of microbial function through sediment-hosted aquifers and enrichment of novel symbionts in the deep terrestrial subsurface.</title>
        <authorList>
            <person name="Probst A.J."/>
            <person name="Ladd B."/>
            <person name="Jarett J.K."/>
            <person name="Geller-Mcgrath D.E."/>
            <person name="Sieber C.M.K."/>
            <person name="Emerson J.B."/>
            <person name="Anantharaman K."/>
            <person name="Thomas B.C."/>
            <person name="Malmstrom R."/>
            <person name="Stieglmeier M."/>
            <person name="Klingl A."/>
            <person name="Woyke T."/>
            <person name="Ryan C.M."/>
            <person name="Banfield J.F."/>
        </authorList>
    </citation>
    <scope>NUCLEOTIDE SEQUENCE [LARGE SCALE GENOMIC DNA]</scope>
</reference>
<dbReference type="EMBL" id="PEUM01000078">
    <property type="protein sequence ID" value="PIV25230.1"/>
    <property type="molecule type" value="Genomic_DNA"/>
</dbReference>
<dbReference type="AlphaFoldDB" id="A0A2M7CHW7"/>
<feature type="transmembrane region" description="Helical" evidence="1">
    <location>
        <begin position="56"/>
        <end position="77"/>
    </location>
</feature>
<evidence type="ECO:0000313" key="2">
    <source>
        <dbReference type="EMBL" id="PIV25230.1"/>
    </source>
</evidence>
<protein>
    <submittedName>
        <fullName evidence="2">Uncharacterized protein</fullName>
    </submittedName>
</protein>
<keyword evidence="1" id="KW-1133">Transmembrane helix</keyword>
<organism evidence="2 3">
    <name type="scientific">Candidatus Berkelbacteria bacterium CG03_land_8_20_14_0_80_40_36</name>
    <dbReference type="NCBI Taxonomy" id="1974509"/>
    <lineage>
        <taxon>Bacteria</taxon>
        <taxon>Candidatus Berkelbacteria</taxon>
    </lineage>
</organism>
<sequence>MGKTRIFFKKIGKEYFATVAKMLTSAFGLVAALSWNEAIKAIIDRYITKGNSMVSYIIYALVVTVIVVMVTIWLAHWTQKIDDDERK</sequence>
<keyword evidence="1" id="KW-0472">Membrane</keyword>
<evidence type="ECO:0000313" key="3">
    <source>
        <dbReference type="Proteomes" id="UP000229966"/>
    </source>
</evidence>
<dbReference type="Pfam" id="PF18898">
    <property type="entry name" value="DUF5654"/>
    <property type="match status" value="1"/>
</dbReference>
<name>A0A2M7CHW7_9BACT</name>
<evidence type="ECO:0000256" key="1">
    <source>
        <dbReference type="SAM" id="Phobius"/>
    </source>
</evidence>
<keyword evidence="1" id="KW-0812">Transmembrane</keyword>
<dbReference type="InterPro" id="IPR043713">
    <property type="entry name" value="DUF5654"/>
</dbReference>
<proteinExistence type="predicted"/>
<gene>
    <name evidence="2" type="ORF">COS38_02775</name>
</gene>
<accession>A0A2M7CHW7</accession>
<dbReference type="Proteomes" id="UP000229966">
    <property type="component" value="Unassembled WGS sequence"/>
</dbReference>
<comment type="caution">
    <text evidence="2">The sequence shown here is derived from an EMBL/GenBank/DDBJ whole genome shotgun (WGS) entry which is preliminary data.</text>
</comment>